<gene>
    <name evidence="3" type="ORF">JBS370_LOCUS31806</name>
    <name evidence="2" type="ORF">ZHD862_LOCUS36089</name>
</gene>
<dbReference type="Pfam" id="PF22634">
    <property type="entry name" value="POL2_thumb"/>
    <property type="match status" value="1"/>
</dbReference>
<name>A0A815QZN0_9BILA</name>
<protein>
    <recommendedName>
        <fullName evidence="1">DNA polymerase epsilon,catalytic subunit A thumb domain-containing protein</fullName>
    </recommendedName>
</protein>
<evidence type="ECO:0000313" key="3">
    <source>
        <dbReference type="EMBL" id="CAF4102657.1"/>
    </source>
</evidence>
<evidence type="ECO:0000313" key="4">
    <source>
        <dbReference type="Proteomes" id="UP000663864"/>
    </source>
</evidence>
<proteinExistence type="predicted"/>
<feature type="domain" description="DNA polymerase epsilon ,catalytic subunit A thumb" evidence="1">
    <location>
        <begin position="2"/>
        <end position="43"/>
    </location>
</feature>
<evidence type="ECO:0000313" key="2">
    <source>
        <dbReference type="EMBL" id="CAF1469999.1"/>
    </source>
</evidence>
<organism evidence="2 4">
    <name type="scientific">Rotaria sordida</name>
    <dbReference type="NCBI Taxonomy" id="392033"/>
    <lineage>
        <taxon>Eukaryota</taxon>
        <taxon>Metazoa</taxon>
        <taxon>Spiralia</taxon>
        <taxon>Gnathifera</taxon>
        <taxon>Rotifera</taxon>
        <taxon>Eurotatoria</taxon>
        <taxon>Bdelloidea</taxon>
        <taxon>Philodinida</taxon>
        <taxon>Philodinidae</taxon>
        <taxon>Rotaria</taxon>
    </lineage>
</organism>
<dbReference type="EMBL" id="CAJOBD010008053">
    <property type="protein sequence ID" value="CAF4102657.1"/>
    <property type="molecule type" value="Genomic_DNA"/>
</dbReference>
<dbReference type="Proteomes" id="UP000663864">
    <property type="component" value="Unassembled WGS sequence"/>
</dbReference>
<evidence type="ECO:0000259" key="1">
    <source>
        <dbReference type="Pfam" id="PF22634"/>
    </source>
</evidence>
<dbReference type="AlphaFoldDB" id="A0A815QZN0"/>
<dbReference type="Proteomes" id="UP000663836">
    <property type="component" value="Unassembled WGS sequence"/>
</dbReference>
<reference evidence="2" key="1">
    <citation type="submission" date="2021-02" db="EMBL/GenBank/DDBJ databases">
        <authorList>
            <person name="Nowell W R."/>
        </authorList>
    </citation>
    <scope>NUCLEOTIDE SEQUENCE</scope>
</reference>
<accession>A0A815QZN0</accession>
<dbReference type="InterPro" id="IPR055191">
    <property type="entry name" value="POL2_thumb"/>
</dbReference>
<sequence length="162" mass="18867">MLSDYDEEKSTSISRTKRLIEFFGEDVIKDNDLCCRFVIANVSHLPGQIKFSITIIKKPSAKRKHDELNEKTLTRQWRIVLGPSSFFGQTNSQYIKWLNYQKPTFDGKIDIYIRHAPEHLHTHPCYRTSIEEQIKSTERSIGYERAIHNCSTKVNCLLPCCS</sequence>
<comment type="caution">
    <text evidence="2">The sequence shown here is derived from an EMBL/GenBank/DDBJ whole genome shotgun (WGS) entry which is preliminary data.</text>
</comment>
<dbReference type="EMBL" id="CAJNOT010005601">
    <property type="protein sequence ID" value="CAF1469999.1"/>
    <property type="molecule type" value="Genomic_DNA"/>
</dbReference>